<keyword evidence="4" id="KW-1185">Reference proteome</keyword>
<dbReference type="Pfam" id="PF01966">
    <property type="entry name" value="HD"/>
    <property type="match status" value="1"/>
</dbReference>
<name>A0A6P2CVC8_9BACT</name>
<reference evidence="3 4" key="1">
    <citation type="submission" date="2019-05" db="EMBL/GenBank/DDBJ databases">
        <authorList>
            <consortium name="Science for Life Laboratories"/>
        </authorList>
    </citation>
    <scope>NUCLEOTIDE SEQUENCE [LARGE SCALE GENOMIC DNA]</scope>
    <source>
        <strain evidence="3">Soil9</strain>
    </source>
</reference>
<dbReference type="PANTHER" id="PTHR11373">
    <property type="entry name" value="DEOXYNUCLEOSIDE TRIPHOSPHATE TRIPHOSPHOHYDROLASE"/>
    <property type="match status" value="1"/>
</dbReference>
<organism evidence="3 4">
    <name type="scientific">Gemmata massiliana</name>
    <dbReference type="NCBI Taxonomy" id="1210884"/>
    <lineage>
        <taxon>Bacteria</taxon>
        <taxon>Pseudomonadati</taxon>
        <taxon>Planctomycetota</taxon>
        <taxon>Planctomycetia</taxon>
        <taxon>Gemmatales</taxon>
        <taxon>Gemmataceae</taxon>
        <taxon>Gemmata</taxon>
    </lineage>
</organism>
<dbReference type="InterPro" id="IPR003607">
    <property type="entry name" value="HD/PDEase_dom"/>
</dbReference>
<dbReference type="Gene3D" id="1.10.3210.10">
    <property type="entry name" value="Hypothetical protein af1432"/>
    <property type="match status" value="1"/>
</dbReference>
<evidence type="ECO:0000313" key="4">
    <source>
        <dbReference type="Proteomes" id="UP000464178"/>
    </source>
</evidence>
<dbReference type="GO" id="GO:0008832">
    <property type="term" value="F:dGTPase activity"/>
    <property type="evidence" value="ECO:0007669"/>
    <property type="project" value="TreeGrafter"/>
</dbReference>
<dbReference type="AlphaFoldDB" id="A0A6P2CVC8"/>
<dbReference type="Pfam" id="PF19276">
    <property type="entry name" value="HD_assoc_2"/>
    <property type="match status" value="1"/>
</dbReference>
<accession>A0A6P2CVC8</accession>
<dbReference type="KEGG" id="gms:SOIL9_66040"/>
<gene>
    <name evidence="3" type="ORF">SOIL9_66040</name>
</gene>
<feature type="domain" description="HD" evidence="1">
    <location>
        <begin position="4"/>
        <end position="72"/>
    </location>
</feature>
<dbReference type="EMBL" id="LR593886">
    <property type="protein sequence ID" value="VTR91110.1"/>
    <property type="molecule type" value="Genomic_DNA"/>
</dbReference>
<protein>
    <submittedName>
        <fullName evidence="3">Uncharacterized protein</fullName>
    </submittedName>
</protein>
<proteinExistence type="predicted"/>
<dbReference type="InterPro" id="IPR050135">
    <property type="entry name" value="dGTPase-like"/>
</dbReference>
<dbReference type="CDD" id="cd00077">
    <property type="entry name" value="HDc"/>
    <property type="match status" value="1"/>
</dbReference>
<evidence type="ECO:0000259" key="2">
    <source>
        <dbReference type="Pfam" id="PF19276"/>
    </source>
</evidence>
<dbReference type="InterPro" id="IPR006674">
    <property type="entry name" value="HD_domain"/>
</dbReference>
<sequence length="398" mass="45427">MAEQLKVEGAELRLIRLAGLLHDTGHGPFSHVSEASLDWFGDKEKLKPEQKEHKIHEAVTAEIIRTDPELCQIIPDAERESVIQLLGNGYGRSVLKQIVSGPLDADKQDYLLRDSYFCGVQYGHYDLAQLQRSLVLPDPDGDLMIDEDGVHAVEQFVLAKYYMTANIYRHRVRLITDQMITRAIRLGIESDNLEPMKRLYTFDGTAGFIRNYQKWDDARFMETFSPVHGSPPGPKSGAMLRRLRERKLLKEVFKDPIGKPYHSKSWETLRGLHKRAADTLSKAVAQRVAAYLTEQLGLKHENAIDPDFVIAHSYGIKSARESSRNDEEGILVNVKPAPQPFTDESTLFKSINEQYSDNFVVVFAPIEWPNPDTKDALRARWKEPIRSMIQEEWGRTKT</sequence>
<feature type="domain" description="HD-associated" evidence="2">
    <location>
        <begin position="140"/>
        <end position="252"/>
    </location>
</feature>
<dbReference type="Proteomes" id="UP000464178">
    <property type="component" value="Chromosome"/>
</dbReference>
<dbReference type="PANTHER" id="PTHR11373:SF4">
    <property type="entry name" value="DEOXYNUCLEOSIDE TRIPHOSPHATE TRIPHOSPHOHYDROLASE SAMHD1"/>
    <property type="match status" value="1"/>
</dbReference>
<dbReference type="InterPro" id="IPR045509">
    <property type="entry name" value="HD_assoc_2"/>
</dbReference>
<dbReference type="GO" id="GO:0006203">
    <property type="term" value="P:dGTP catabolic process"/>
    <property type="evidence" value="ECO:0007669"/>
    <property type="project" value="TreeGrafter"/>
</dbReference>
<dbReference type="SUPFAM" id="SSF109604">
    <property type="entry name" value="HD-domain/PDEase-like"/>
    <property type="match status" value="1"/>
</dbReference>
<evidence type="ECO:0000313" key="3">
    <source>
        <dbReference type="EMBL" id="VTR91110.1"/>
    </source>
</evidence>
<evidence type="ECO:0000259" key="1">
    <source>
        <dbReference type="Pfam" id="PF01966"/>
    </source>
</evidence>